<dbReference type="InterPro" id="IPR040446">
    <property type="entry name" value="RRP7"/>
</dbReference>
<dbReference type="GO" id="GO:0032545">
    <property type="term" value="C:CURI complex"/>
    <property type="evidence" value="ECO:0007669"/>
    <property type="project" value="TreeGrafter"/>
</dbReference>
<feature type="coiled-coil region" evidence="2">
    <location>
        <begin position="204"/>
        <end position="231"/>
    </location>
</feature>
<evidence type="ECO:0000313" key="5">
    <source>
        <dbReference type="Proteomes" id="UP000007879"/>
    </source>
</evidence>
<sequence length="237" mass="27495">MDELKIKFSTSRGSSSQHTIYCKRHSVRQPSTKIPNQRTLFTTGWPPYCGRDSIQELFSRLVGQVEGVYLQEGTKAIENEQPQTGGYMIGYIVFKEDEEVSRALSLCSTGSPPLSCCVGDTGLKKWTREYQERYPVESLLEKAAESGVTAYDEWVESEKKRKKHLSEPDEDGWVTVTKKTPIVEKPKRKKKKPQFLMLYAFQQREKQRERIAELRKKFQEDQQKVAAMRANRKFKPF</sequence>
<keyword evidence="5" id="KW-1185">Reference proteome</keyword>
<comment type="similarity">
    <text evidence="1">Belongs to the RRP7 family.</text>
</comment>
<dbReference type="OMA" id="GIHKWIA"/>
<name>A0A1X7V1G7_AMPQE</name>
<dbReference type="PANTHER" id="PTHR13191:SF0">
    <property type="entry name" value="RIBOSOMAL RNA-PROCESSING PROTEIN 7 HOMOLOG A-RELATED"/>
    <property type="match status" value="1"/>
</dbReference>
<dbReference type="Gene3D" id="6.10.250.1770">
    <property type="match status" value="1"/>
</dbReference>
<evidence type="ECO:0000256" key="1">
    <source>
        <dbReference type="ARBA" id="ARBA00006110"/>
    </source>
</evidence>
<dbReference type="SUPFAM" id="SSF54928">
    <property type="entry name" value="RNA-binding domain, RBD"/>
    <property type="match status" value="1"/>
</dbReference>
<dbReference type="STRING" id="400682.A0A1X7V1G7"/>
<dbReference type="GO" id="GO:0006364">
    <property type="term" value="P:rRNA processing"/>
    <property type="evidence" value="ECO:0007669"/>
    <property type="project" value="TreeGrafter"/>
</dbReference>
<dbReference type="Gene3D" id="3.30.70.330">
    <property type="match status" value="1"/>
</dbReference>
<dbReference type="EnsemblMetazoa" id="Aqu2.1.33634_001">
    <property type="protein sequence ID" value="Aqu2.1.33634_001"/>
    <property type="gene ID" value="Aqu2.1.33634"/>
</dbReference>
<dbReference type="InterPro" id="IPR035979">
    <property type="entry name" value="RBD_domain_sf"/>
</dbReference>
<dbReference type="Pfam" id="PF12923">
    <property type="entry name" value="RRP7"/>
    <property type="match status" value="1"/>
</dbReference>
<dbReference type="Proteomes" id="UP000007879">
    <property type="component" value="Unassembled WGS sequence"/>
</dbReference>
<dbReference type="KEGG" id="aqu:100640412"/>
<dbReference type="eggNOG" id="KOG4008">
    <property type="taxonomic scope" value="Eukaryota"/>
</dbReference>
<dbReference type="InParanoid" id="A0A1X7V1G7"/>
<evidence type="ECO:0000313" key="4">
    <source>
        <dbReference type="EnsemblMetazoa" id="Aqu2.1.33634_001"/>
    </source>
</evidence>
<feature type="domain" description="Ribosomal RNA-processing protein 7 C-terminal" evidence="3">
    <location>
        <begin position="132"/>
        <end position="237"/>
    </location>
</feature>
<dbReference type="CDD" id="cd12951">
    <property type="entry name" value="RRP7_Rrp7A"/>
    <property type="match status" value="1"/>
</dbReference>
<dbReference type="PANTHER" id="PTHR13191">
    <property type="entry name" value="RIBOSOMAL RNA PROCESSING PROTEIN 7-RELATED"/>
    <property type="match status" value="1"/>
</dbReference>
<dbReference type="GO" id="GO:0034456">
    <property type="term" value="C:UTP-C complex"/>
    <property type="evidence" value="ECO:0007669"/>
    <property type="project" value="TreeGrafter"/>
</dbReference>
<gene>
    <name evidence="4" type="primary">100640412</name>
</gene>
<reference evidence="4" key="2">
    <citation type="submission" date="2017-05" db="UniProtKB">
        <authorList>
            <consortium name="EnsemblMetazoa"/>
        </authorList>
    </citation>
    <scope>IDENTIFICATION</scope>
</reference>
<evidence type="ECO:0000256" key="2">
    <source>
        <dbReference type="SAM" id="Coils"/>
    </source>
</evidence>
<dbReference type="OrthoDB" id="5390at2759"/>
<proteinExistence type="inferred from homology"/>
<dbReference type="InterPro" id="IPR012677">
    <property type="entry name" value="Nucleotide-bd_a/b_plait_sf"/>
</dbReference>
<accession>A0A1X7V1G7</accession>
<dbReference type="InterPro" id="IPR024326">
    <property type="entry name" value="RRP7_C"/>
</dbReference>
<dbReference type="GO" id="GO:0003676">
    <property type="term" value="F:nucleic acid binding"/>
    <property type="evidence" value="ECO:0007669"/>
    <property type="project" value="InterPro"/>
</dbReference>
<protein>
    <recommendedName>
        <fullName evidence="3">Ribosomal RNA-processing protein 7 C-terminal domain-containing protein</fullName>
    </recommendedName>
</protein>
<reference evidence="5" key="1">
    <citation type="journal article" date="2010" name="Nature">
        <title>The Amphimedon queenslandica genome and the evolution of animal complexity.</title>
        <authorList>
            <person name="Srivastava M."/>
            <person name="Simakov O."/>
            <person name="Chapman J."/>
            <person name="Fahey B."/>
            <person name="Gauthier M.E."/>
            <person name="Mitros T."/>
            <person name="Richards G.S."/>
            <person name="Conaco C."/>
            <person name="Dacre M."/>
            <person name="Hellsten U."/>
            <person name="Larroux C."/>
            <person name="Putnam N.H."/>
            <person name="Stanke M."/>
            <person name="Adamska M."/>
            <person name="Darling A."/>
            <person name="Degnan S.M."/>
            <person name="Oakley T.H."/>
            <person name="Plachetzki D.C."/>
            <person name="Zhai Y."/>
            <person name="Adamski M."/>
            <person name="Calcino A."/>
            <person name="Cummins S.F."/>
            <person name="Goodstein D.M."/>
            <person name="Harris C."/>
            <person name="Jackson D.J."/>
            <person name="Leys S.P."/>
            <person name="Shu S."/>
            <person name="Woodcroft B.J."/>
            <person name="Vervoort M."/>
            <person name="Kosik K.S."/>
            <person name="Manning G."/>
            <person name="Degnan B.M."/>
            <person name="Rokhsar D.S."/>
        </authorList>
    </citation>
    <scope>NUCLEOTIDE SEQUENCE [LARGE SCALE GENOMIC DNA]</scope>
</reference>
<dbReference type="EnsemblMetazoa" id="XM_019995684.1">
    <property type="protein sequence ID" value="XP_019851243.1"/>
    <property type="gene ID" value="LOC100640412"/>
</dbReference>
<organism evidence="4">
    <name type="scientific">Amphimedon queenslandica</name>
    <name type="common">Sponge</name>
    <dbReference type="NCBI Taxonomy" id="400682"/>
    <lineage>
        <taxon>Eukaryota</taxon>
        <taxon>Metazoa</taxon>
        <taxon>Porifera</taxon>
        <taxon>Demospongiae</taxon>
        <taxon>Heteroscleromorpha</taxon>
        <taxon>Haplosclerida</taxon>
        <taxon>Niphatidae</taxon>
        <taxon>Amphimedon</taxon>
    </lineage>
</organism>
<dbReference type="GO" id="GO:0000028">
    <property type="term" value="P:ribosomal small subunit assembly"/>
    <property type="evidence" value="ECO:0007669"/>
    <property type="project" value="TreeGrafter"/>
</dbReference>
<keyword evidence="2" id="KW-0175">Coiled coil</keyword>
<dbReference type="AlphaFoldDB" id="A0A1X7V1G7"/>
<evidence type="ECO:0000259" key="3">
    <source>
        <dbReference type="Pfam" id="PF12923"/>
    </source>
</evidence>